<dbReference type="PROSITE" id="PS50893">
    <property type="entry name" value="ABC_TRANSPORTER_2"/>
    <property type="match status" value="1"/>
</dbReference>
<evidence type="ECO:0000313" key="5">
    <source>
        <dbReference type="EMBL" id="MBB5867149.1"/>
    </source>
</evidence>
<keyword evidence="6" id="KW-1185">Reference proteome</keyword>
<dbReference type="Gene3D" id="3.40.50.300">
    <property type="entry name" value="P-loop containing nucleotide triphosphate hydrolases"/>
    <property type="match status" value="1"/>
</dbReference>
<dbReference type="Pfam" id="PF00005">
    <property type="entry name" value="ABC_tran"/>
    <property type="match status" value="1"/>
</dbReference>
<dbReference type="GO" id="GO:0005524">
    <property type="term" value="F:ATP binding"/>
    <property type="evidence" value="ECO:0007669"/>
    <property type="project" value="UniProtKB-KW"/>
</dbReference>
<evidence type="ECO:0000256" key="2">
    <source>
        <dbReference type="ARBA" id="ARBA00022741"/>
    </source>
</evidence>
<reference evidence="5 6" key="1">
    <citation type="submission" date="2020-08" db="EMBL/GenBank/DDBJ databases">
        <title>Sequencing the genomes of 1000 actinobacteria strains.</title>
        <authorList>
            <person name="Klenk H.-P."/>
        </authorList>
    </citation>
    <scope>NUCLEOTIDE SEQUENCE [LARGE SCALE GENOMIC DNA]</scope>
    <source>
        <strain evidence="5 6">DSM 45362</strain>
    </source>
</reference>
<dbReference type="Proteomes" id="UP000587527">
    <property type="component" value="Unassembled WGS sequence"/>
</dbReference>
<dbReference type="RefSeq" id="WP_184831549.1">
    <property type="nucleotide sequence ID" value="NZ_JACHMN010000001.1"/>
</dbReference>
<dbReference type="SMART" id="SM00382">
    <property type="entry name" value="AAA"/>
    <property type="match status" value="1"/>
</dbReference>
<dbReference type="InterPro" id="IPR015854">
    <property type="entry name" value="ABC_transpr_LolD-like"/>
</dbReference>
<evidence type="ECO:0000313" key="6">
    <source>
        <dbReference type="Proteomes" id="UP000587527"/>
    </source>
</evidence>
<name>A0A841BJ04_9ACTN</name>
<evidence type="ECO:0000256" key="1">
    <source>
        <dbReference type="ARBA" id="ARBA00022448"/>
    </source>
</evidence>
<protein>
    <submittedName>
        <fullName evidence="5">Putative ABC transport system ATP-binding protein</fullName>
    </submittedName>
</protein>
<dbReference type="GO" id="GO:0098796">
    <property type="term" value="C:membrane protein complex"/>
    <property type="evidence" value="ECO:0007669"/>
    <property type="project" value="UniProtKB-ARBA"/>
</dbReference>
<dbReference type="InterPro" id="IPR017871">
    <property type="entry name" value="ABC_transporter-like_CS"/>
</dbReference>
<keyword evidence="2" id="KW-0547">Nucleotide-binding</keyword>
<dbReference type="FunFam" id="3.40.50.300:FF:000032">
    <property type="entry name" value="Export ABC transporter ATP-binding protein"/>
    <property type="match status" value="1"/>
</dbReference>
<sequence length="244" mass="25150">MTTHAVELHGVTAGYGLGPRRVTALEEVTVAFTAGTFTAVMGPSGSGKSTLLHCAAGLDRPAAGSVRIGGTELGPLGDDALTVLRRDRVGFVFQAFNLVSTLTAEQNVALPLRLAGRRPAPGELTAALAAVGLAGRAAHRPGELSGGEQQRVAIARAMISRPAVLFADEPTGALDSATSRQVLALLRGLADEHAQTVVMVTHDPVAAAYADRVLLLADGRIVDDLPRADAAVIAARMARLEVPC</sequence>
<dbReference type="InterPro" id="IPR003593">
    <property type="entry name" value="AAA+_ATPase"/>
</dbReference>
<dbReference type="AlphaFoldDB" id="A0A841BJ04"/>
<proteinExistence type="predicted"/>
<comment type="caution">
    <text evidence="5">The sequence shown here is derived from an EMBL/GenBank/DDBJ whole genome shotgun (WGS) entry which is preliminary data.</text>
</comment>
<dbReference type="GO" id="GO:0005886">
    <property type="term" value="C:plasma membrane"/>
    <property type="evidence" value="ECO:0007669"/>
    <property type="project" value="TreeGrafter"/>
</dbReference>
<organism evidence="5 6">
    <name type="scientific">Allocatelliglobosispora scoriae</name>
    <dbReference type="NCBI Taxonomy" id="643052"/>
    <lineage>
        <taxon>Bacteria</taxon>
        <taxon>Bacillati</taxon>
        <taxon>Actinomycetota</taxon>
        <taxon>Actinomycetes</taxon>
        <taxon>Micromonosporales</taxon>
        <taxon>Micromonosporaceae</taxon>
        <taxon>Allocatelliglobosispora</taxon>
    </lineage>
</organism>
<dbReference type="GO" id="GO:0022857">
    <property type="term" value="F:transmembrane transporter activity"/>
    <property type="evidence" value="ECO:0007669"/>
    <property type="project" value="TreeGrafter"/>
</dbReference>
<dbReference type="InterPro" id="IPR003439">
    <property type="entry name" value="ABC_transporter-like_ATP-bd"/>
</dbReference>
<gene>
    <name evidence="5" type="ORF">F4553_000528</name>
</gene>
<dbReference type="GO" id="GO:0016887">
    <property type="term" value="F:ATP hydrolysis activity"/>
    <property type="evidence" value="ECO:0007669"/>
    <property type="project" value="InterPro"/>
</dbReference>
<dbReference type="CDD" id="cd03255">
    <property type="entry name" value="ABC_MJ0796_LolCDE_FtsE"/>
    <property type="match status" value="1"/>
</dbReference>
<dbReference type="PANTHER" id="PTHR24220:SF685">
    <property type="entry name" value="ABC TRANSPORTER RELATED"/>
    <property type="match status" value="1"/>
</dbReference>
<accession>A0A841BJ04</accession>
<dbReference type="SUPFAM" id="SSF52540">
    <property type="entry name" value="P-loop containing nucleoside triphosphate hydrolases"/>
    <property type="match status" value="1"/>
</dbReference>
<dbReference type="PANTHER" id="PTHR24220">
    <property type="entry name" value="IMPORT ATP-BINDING PROTEIN"/>
    <property type="match status" value="1"/>
</dbReference>
<keyword evidence="3 5" id="KW-0067">ATP-binding</keyword>
<dbReference type="PROSITE" id="PS00211">
    <property type="entry name" value="ABC_TRANSPORTER_1"/>
    <property type="match status" value="1"/>
</dbReference>
<dbReference type="InterPro" id="IPR027417">
    <property type="entry name" value="P-loop_NTPase"/>
</dbReference>
<dbReference type="InterPro" id="IPR017911">
    <property type="entry name" value="MacB-like_ATP-bd"/>
</dbReference>
<evidence type="ECO:0000259" key="4">
    <source>
        <dbReference type="PROSITE" id="PS50893"/>
    </source>
</evidence>
<dbReference type="EMBL" id="JACHMN010000001">
    <property type="protein sequence ID" value="MBB5867149.1"/>
    <property type="molecule type" value="Genomic_DNA"/>
</dbReference>
<evidence type="ECO:0000256" key="3">
    <source>
        <dbReference type="ARBA" id="ARBA00022840"/>
    </source>
</evidence>
<keyword evidence="1" id="KW-0813">Transport</keyword>
<feature type="domain" description="ABC transporter" evidence="4">
    <location>
        <begin position="6"/>
        <end position="243"/>
    </location>
</feature>